<dbReference type="Proteomes" id="UP000503447">
    <property type="component" value="Chromosome"/>
</dbReference>
<protein>
    <submittedName>
        <fullName evidence="1">Uncharacterized protein</fullName>
    </submittedName>
</protein>
<keyword evidence="2" id="KW-1185">Reference proteome</keyword>
<dbReference type="EMBL" id="CP053452">
    <property type="protein sequence ID" value="QJX01057.1"/>
    <property type="molecule type" value="Genomic_DNA"/>
</dbReference>
<proteinExistence type="predicted"/>
<evidence type="ECO:0000313" key="2">
    <source>
        <dbReference type="Proteomes" id="UP000503447"/>
    </source>
</evidence>
<evidence type="ECO:0000313" key="1">
    <source>
        <dbReference type="EMBL" id="QJX01057.1"/>
    </source>
</evidence>
<reference evidence="2" key="1">
    <citation type="submission" date="2020-05" db="EMBL/GenBank/DDBJ databases">
        <title>Frigoriglobus tundricola gen. nov., sp. nov., a psychrotolerant cellulolytic planctomycete of the family Gemmataceae with two divergent copies of 16S rRNA gene.</title>
        <authorList>
            <person name="Kulichevskaya I.S."/>
            <person name="Ivanova A.A."/>
            <person name="Naumoff D.G."/>
            <person name="Beletsky A.V."/>
            <person name="Rijpstra W.I.C."/>
            <person name="Sinninghe Damste J.S."/>
            <person name="Mardanov A.V."/>
            <person name="Ravin N.V."/>
            <person name="Dedysh S.N."/>
        </authorList>
    </citation>
    <scope>NUCLEOTIDE SEQUENCE [LARGE SCALE GENOMIC DNA]</scope>
    <source>
        <strain evidence="2">PL17</strain>
    </source>
</reference>
<sequence>MRSLFEQNDALKQTYTVVASNGECLAAGQKVHAMLSPDASAHFVVTNCEGRQVGVIRDESGRVLAEALRQNQLCAVSLTVTIIVPVVGDARVQVIPE</sequence>
<dbReference type="RefSeq" id="WP_171475684.1">
    <property type="nucleotide sequence ID" value="NZ_CP053452.2"/>
</dbReference>
<gene>
    <name evidence="1" type="ORF">FTUN_8696</name>
</gene>
<accession>A0A6M5Z5G2</accession>
<dbReference type="AlphaFoldDB" id="A0A6M5Z5G2"/>
<name>A0A6M5Z5G2_9BACT</name>
<dbReference type="KEGG" id="ftj:FTUN_8696"/>
<organism evidence="1 2">
    <name type="scientific">Frigoriglobus tundricola</name>
    <dbReference type="NCBI Taxonomy" id="2774151"/>
    <lineage>
        <taxon>Bacteria</taxon>
        <taxon>Pseudomonadati</taxon>
        <taxon>Planctomycetota</taxon>
        <taxon>Planctomycetia</taxon>
        <taxon>Gemmatales</taxon>
        <taxon>Gemmataceae</taxon>
        <taxon>Frigoriglobus</taxon>
    </lineage>
</organism>